<evidence type="ECO:0000313" key="5">
    <source>
        <dbReference type="Proteomes" id="UP001175271"/>
    </source>
</evidence>
<sequence>MGNPVSDTDENGLRLGQETEELHHDRVSLALGKVMHQARQANEWTQKVIWLQGSTRSRRLSRNTRMKQITVSYFFTLSSFSLFLLVRNRKQDEGSELYGGMEPGEYDSILESLGGANPIIFGATKNEKDSYRRKLKSFCAENGKLFYMVKDSRREVVRKGEVNSVIHKAHHVALNHQGRNAVIEFISQRYYWSGIKADVSKFIQRCHQCQLNRVNLKMSTELRPIRPPHEPFSTKHGSLHYVGYLCPSSTD</sequence>
<evidence type="ECO:0000256" key="2">
    <source>
        <dbReference type="SAM" id="Phobius"/>
    </source>
</evidence>
<dbReference type="Pfam" id="PF17921">
    <property type="entry name" value="Integrase_H2C2"/>
    <property type="match status" value="1"/>
</dbReference>
<accession>A0AA39I348</accession>
<keyword evidence="5" id="KW-1185">Reference proteome</keyword>
<reference evidence="4" key="1">
    <citation type="submission" date="2023-06" db="EMBL/GenBank/DDBJ databases">
        <title>Genomic analysis of the entomopathogenic nematode Steinernema hermaphroditum.</title>
        <authorList>
            <person name="Schwarz E.M."/>
            <person name="Heppert J.K."/>
            <person name="Baniya A."/>
            <person name="Schwartz H.T."/>
            <person name="Tan C.-H."/>
            <person name="Antoshechkin I."/>
            <person name="Sternberg P.W."/>
            <person name="Goodrich-Blair H."/>
            <person name="Dillman A.R."/>
        </authorList>
    </citation>
    <scope>NUCLEOTIDE SEQUENCE</scope>
    <source>
        <strain evidence="4">PS9179</strain>
        <tissue evidence="4">Whole animal</tissue>
    </source>
</reference>
<feature type="domain" description="Integrase zinc-binding" evidence="3">
    <location>
        <begin position="160"/>
        <end position="213"/>
    </location>
</feature>
<keyword evidence="2" id="KW-1133">Transmembrane helix</keyword>
<dbReference type="Gene3D" id="1.10.340.70">
    <property type="match status" value="1"/>
</dbReference>
<name>A0AA39I348_9BILA</name>
<dbReference type="PANTHER" id="PTHR37984">
    <property type="entry name" value="PROTEIN CBG26694"/>
    <property type="match status" value="1"/>
</dbReference>
<dbReference type="GO" id="GO:0003964">
    <property type="term" value="F:RNA-directed DNA polymerase activity"/>
    <property type="evidence" value="ECO:0007669"/>
    <property type="project" value="UniProtKB-EC"/>
</dbReference>
<dbReference type="PANTHER" id="PTHR37984:SF5">
    <property type="entry name" value="PROTEIN NYNRIN-LIKE"/>
    <property type="match status" value="1"/>
</dbReference>
<gene>
    <name evidence="4" type="ORF">QR680_012774</name>
</gene>
<organism evidence="4 5">
    <name type="scientific">Steinernema hermaphroditum</name>
    <dbReference type="NCBI Taxonomy" id="289476"/>
    <lineage>
        <taxon>Eukaryota</taxon>
        <taxon>Metazoa</taxon>
        <taxon>Ecdysozoa</taxon>
        <taxon>Nematoda</taxon>
        <taxon>Chromadorea</taxon>
        <taxon>Rhabditida</taxon>
        <taxon>Tylenchina</taxon>
        <taxon>Panagrolaimomorpha</taxon>
        <taxon>Strongyloidoidea</taxon>
        <taxon>Steinernematidae</taxon>
        <taxon>Steinernema</taxon>
    </lineage>
</organism>
<dbReference type="FunFam" id="1.10.340.70:FF:000001">
    <property type="entry name" value="Retrovirus-related Pol polyprotein from transposon gypsy-like Protein"/>
    <property type="match status" value="1"/>
</dbReference>
<keyword evidence="2" id="KW-0472">Membrane</keyword>
<feature type="transmembrane region" description="Helical" evidence="2">
    <location>
        <begin position="68"/>
        <end position="86"/>
    </location>
</feature>
<evidence type="ECO:0000256" key="1">
    <source>
        <dbReference type="ARBA" id="ARBA00012493"/>
    </source>
</evidence>
<dbReference type="EC" id="2.7.7.49" evidence="1"/>
<evidence type="ECO:0000259" key="3">
    <source>
        <dbReference type="Pfam" id="PF17921"/>
    </source>
</evidence>
<dbReference type="AlphaFoldDB" id="A0AA39I348"/>
<evidence type="ECO:0000313" key="4">
    <source>
        <dbReference type="EMBL" id="KAK0416961.1"/>
    </source>
</evidence>
<proteinExistence type="predicted"/>
<protein>
    <recommendedName>
        <fullName evidence="1">RNA-directed DNA polymerase</fullName>
        <ecNumber evidence="1">2.7.7.49</ecNumber>
    </recommendedName>
</protein>
<dbReference type="InterPro" id="IPR050951">
    <property type="entry name" value="Retrovirus_Pol_polyprotein"/>
</dbReference>
<dbReference type="Proteomes" id="UP001175271">
    <property type="component" value="Unassembled WGS sequence"/>
</dbReference>
<dbReference type="InterPro" id="IPR041588">
    <property type="entry name" value="Integrase_H2C2"/>
</dbReference>
<keyword evidence="2" id="KW-0812">Transmembrane</keyword>
<comment type="caution">
    <text evidence="4">The sequence shown here is derived from an EMBL/GenBank/DDBJ whole genome shotgun (WGS) entry which is preliminary data.</text>
</comment>
<dbReference type="EMBL" id="JAUCMV010000002">
    <property type="protein sequence ID" value="KAK0416961.1"/>
    <property type="molecule type" value="Genomic_DNA"/>
</dbReference>